<gene>
    <name evidence="1" type="ORF">GOQ30_05200</name>
</gene>
<dbReference type="Proteomes" id="UP000431264">
    <property type="component" value="Unassembled WGS sequence"/>
</dbReference>
<accession>A0A6I4IS76</accession>
<organism evidence="1 2">
    <name type="scientific">Flavobacterium profundi</name>
    <dbReference type="NCBI Taxonomy" id="1774945"/>
    <lineage>
        <taxon>Bacteria</taxon>
        <taxon>Pseudomonadati</taxon>
        <taxon>Bacteroidota</taxon>
        <taxon>Flavobacteriia</taxon>
        <taxon>Flavobacteriales</taxon>
        <taxon>Flavobacteriaceae</taxon>
        <taxon>Flavobacterium</taxon>
    </lineage>
</organism>
<keyword evidence="2" id="KW-1185">Reference proteome</keyword>
<proteinExistence type="predicted"/>
<dbReference type="Pfam" id="PF14281">
    <property type="entry name" value="PDDEXK_4"/>
    <property type="match status" value="1"/>
</dbReference>
<dbReference type="InterPro" id="IPR029470">
    <property type="entry name" value="PDDEXK_4"/>
</dbReference>
<evidence type="ECO:0000313" key="2">
    <source>
        <dbReference type="Proteomes" id="UP000431264"/>
    </source>
</evidence>
<sequence length="339" mass="40770">MFLDLINLYNKNRNSNKTPLEDFNTECFANILRLFEIVKNDFIYNFLKLPEDKYVIKTQLKKDLPNNPNCIIDLVLIGNKNICFIENKVESNEGHEQLSRYCKVLDIHFYNLNKYLFYCTKYTDPKNRNKEFNNYNFKQFKWFEIAKFLKKHNNENPIIKDYILFLNHFKMAQDNTFKVENLLTMENMMKTIEIVEFHIDNCKFEFNSFFGCEKYNSNFNWNQLKNHNRISHYNSGILISQSNKYSEVLYAIELEGLTLSTHIYVSSDHEQYEEFKAINLEKLLLKCRIENWGSSIYLKEDLGKFLNNENSDKLIKDWFLNSFEILKTLISNNSQLDWR</sequence>
<comment type="caution">
    <text evidence="1">The sequence shown here is derived from an EMBL/GenBank/DDBJ whole genome shotgun (WGS) entry which is preliminary data.</text>
</comment>
<name>A0A6I4IS76_9FLAO</name>
<dbReference type="EMBL" id="WQLW01000003">
    <property type="protein sequence ID" value="MVO08557.1"/>
    <property type="molecule type" value="Genomic_DNA"/>
</dbReference>
<dbReference type="AlphaFoldDB" id="A0A6I4IS76"/>
<dbReference type="OrthoDB" id="1444424at2"/>
<protein>
    <recommendedName>
        <fullName evidence="3">PD-(D/E)XK nuclease superfamily protein</fullName>
    </recommendedName>
</protein>
<evidence type="ECO:0000313" key="1">
    <source>
        <dbReference type="EMBL" id="MVO08557.1"/>
    </source>
</evidence>
<reference evidence="2" key="1">
    <citation type="submission" date="2019-05" db="EMBL/GenBank/DDBJ databases">
        <title>Flavobacterium profundi sp. nov., isolated from a deep-sea seamount.</title>
        <authorList>
            <person name="Zhang D.-C."/>
        </authorList>
    </citation>
    <scope>NUCLEOTIDE SEQUENCE [LARGE SCALE GENOMIC DNA]</scope>
    <source>
        <strain evidence="2">TP390</strain>
    </source>
</reference>
<evidence type="ECO:0008006" key="3">
    <source>
        <dbReference type="Google" id="ProtNLM"/>
    </source>
</evidence>
<dbReference type="RefSeq" id="WP_140996956.1">
    <property type="nucleotide sequence ID" value="NZ_VDCZ01000003.1"/>
</dbReference>